<dbReference type="Proteomes" id="UP000030889">
    <property type="component" value="Unassembled WGS sequence"/>
</dbReference>
<feature type="domain" description="DUF4954" evidence="1">
    <location>
        <begin position="50"/>
        <end position="404"/>
    </location>
</feature>
<dbReference type="EMBL" id="JRGF01000005">
    <property type="protein sequence ID" value="KHE42236.1"/>
    <property type="molecule type" value="Genomic_DNA"/>
</dbReference>
<keyword evidence="4" id="KW-1185">Reference proteome</keyword>
<protein>
    <recommendedName>
        <fullName evidence="5">DUF4954 domain-containing protein</fullName>
    </recommendedName>
</protein>
<evidence type="ECO:0000259" key="2">
    <source>
        <dbReference type="Pfam" id="PF20683"/>
    </source>
</evidence>
<dbReference type="SUPFAM" id="SSF51161">
    <property type="entry name" value="Trimeric LpxA-like enzymes"/>
    <property type="match status" value="1"/>
</dbReference>
<organism evidence="3 4">
    <name type="scientific">Alistipes inops</name>
    <dbReference type="NCBI Taxonomy" id="1501391"/>
    <lineage>
        <taxon>Bacteria</taxon>
        <taxon>Pseudomonadati</taxon>
        <taxon>Bacteroidota</taxon>
        <taxon>Bacteroidia</taxon>
        <taxon>Bacteroidales</taxon>
        <taxon>Rikenellaceae</taxon>
        <taxon>Alistipes</taxon>
    </lineage>
</organism>
<dbReference type="InterPro" id="IPR032533">
    <property type="entry name" value="DUF4954"/>
</dbReference>
<evidence type="ECO:0008006" key="5">
    <source>
        <dbReference type="Google" id="ProtNLM"/>
    </source>
</evidence>
<dbReference type="InterPro" id="IPR011004">
    <property type="entry name" value="Trimer_LpxA-like_sf"/>
</dbReference>
<evidence type="ECO:0000259" key="1">
    <source>
        <dbReference type="Pfam" id="PF16314"/>
    </source>
</evidence>
<reference evidence="3 4" key="1">
    <citation type="submission" date="2014-09" db="EMBL/GenBank/DDBJ databases">
        <title>Alistipes sp. 627, sp. nov., a novel member of the family Rikenellaceae isolated from human faeces.</title>
        <authorList>
            <person name="Shkoporov A.N."/>
            <person name="Chaplin A.V."/>
            <person name="Motuzova O.V."/>
            <person name="Kafarskaia L.I."/>
            <person name="Khokhlova E.V."/>
            <person name="Efimov B.A."/>
        </authorList>
    </citation>
    <scope>NUCLEOTIDE SEQUENCE [LARGE SCALE GENOMIC DNA]</scope>
    <source>
        <strain evidence="3 4">627</strain>
    </source>
</reference>
<dbReference type="Pfam" id="PF20683">
    <property type="entry name" value="DUF6819"/>
    <property type="match status" value="1"/>
</dbReference>
<dbReference type="InterPro" id="IPR049208">
    <property type="entry name" value="DUF6819"/>
</dbReference>
<dbReference type="Gene3D" id="2.160.10.10">
    <property type="entry name" value="Hexapeptide repeat proteins"/>
    <property type="match status" value="1"/>
</dbReference>
<dbReference type="RefSeq" id="WP_035473027.1">
    <property type="nucleotide sequence ID" value="NZ_JRGF01000005.1"/>
</dbReference>
<comment type="caution">
    <text evidence="3">The sequence shown here is derived from an EMBL/GenBank/DDBJ whole genome shotgun (WGS) entry which is preliminary data.</text>
</comment>
<accession>A0ABR4YJI4</accession>
<name>A0ABR4YJI4_9BACT</name>
<dbReference type="Pfam" id="PF16314">
    <property type="entry name" value="DUF4954"/>
    <property type="match status" value="1"/>
</dbReference>
<evidence type="ECO:0000313" key="4">
    <source>
        <dbReference type="Proteomes" id="UP000030889"/>
    </source>
</evidence>
<gene>
    <name evidence="3" type="ORF">LG35_04870</name>
</gene>
<feature type="domain" description="DUF6819" evidence="2">
    <location>
        <begin position="448"/>
        <end position="578"/>
    </location>
</feature>
<sequence>MEDYRKLTADERGRLQAQGCTAEDWDSIEVTTDFTPDTVRGCGFRGTVRIGTGVRLRNVGRLSGCDIGAGATVEDTSAVEATGRSSFGSGIPAAAVNEAGGREIPLFTGLTSQLAYIIAMYRHRPATVERLLGMAEREFTLPAAASLCTVGPGTRISSCGILRNVAIGPDAVVEGASFLSNGTVASHPGQRTYIGPGVKMRDFIVCGNSIIDNGTVAERCFFGNATRASALTATDSLFFAGSHCDNGEACSVLAGPYTISHHKSTLLIAGMFSFFNAGSGTNQSNHLLKSGPVHQGIHQRGCKYGSDAYMMLPALDGAFTTVIGRHKSHPDTECFPFSLLIEQEGYSWLLPGSNLATAGAARDLAKWPQRDRRDRYAGDLINFEECNPYIAERITAAIAACEELLGRETGDVCTYRRLRIRTGMLRRGLRLYRLAQEKYLGAMLAAGKAPDADGTGRWADAGGMYIPLRVMEGILDRIDSEELASTAEVCGALKKAHERYGEYAAGWAFHRLEELLGHRPTAVDIEAAIEAGTAAAAKLAAMAADDMRSEQEASMAIGYGIDAPDDEGRMADFRAVRGIR</sequence>
<evidence type="ECO:0000313" key="3">
    <source>
        <dbReference type="EMBL" id="KHE42236.1"/>
    </source>
</evidence>
<proteinExistence type="predicted"/>